<sequence length="297" mass="33114">MEINRGNLRMIYVGFRTDFQGAFTAVVPTWPAIAMSVPSATRENQYGWLGKFPRIREWIGDRVVNSIAASDYTIRNKDFEGTISLDRNDIADDLLGVYKPIVQEFGRSTATHPDELAWGLLTRGWDAACYDGQPFFDTDHPVLDAAGKETFYSNSGGGNGAPWFLIDDRRVIKPVIYQERQTFNFVALDNPDDANVFFKKQYIYGVDGRSNVGFSFPQLAYGSKQPLTLTSFETGYVNMSSLKADYERPLGIKPTKLVVGASNIKAANLIANSEKLDGDVVNPWKGLVTVVLSEWLP</sequence>
<dbReference type="RefSeq" id="WP_119830502.1">
    <property type="nucleotide sequence ID" value="NZ_QYUL01000001.1"/>
</dbReference>
<dbReference type="AlphaFoldDB" id="A0A418W4E3"/>
<feature type="domain" description="Bacteriophage Mu GpT" evidence="1">
    <location>
        <begin position="9"/>
        <end position="296"/>
    </location>
</feature>
<accession>A0A418W4E3</accession>
<dbReference type="Proteomes" id="UP000283458">
    <property type="component" value="Unassembled WGS sequence"/>
</dbReference>
<dbReference type="Pfam" id="PF10124">
    <property type="entry name" value="Mu-like_gpT"/>
    <property type="match status" value="1"/>
</dbReference>
<evidence type="ECO:0000313" key="2">
    <source>
        <dbReference type="EMBL" id="RJF84869.1"/>
    </source>
</evidence>
<protein>
    <recommendedName>
        <fullName evidence="1">Bacteriophage Mu GpT domain-containing protein</fullName>
    </recommendedName>
</protein>
<gene>
    <name evidence="2" type="ORF">D3877_10355</name>
</gene>
<organism evidence="2 3">
    <name type="scientific">Azospirillum cavernae</name>
    <dbReference type="NCBI Taxonomy" id="2320860"/>
    <lineage>
        <taxon>Bacteria</taxon>
        <taxon>Pseudomonadati</taxon>
        <taxon>Pseudomonadota</taxon>
        <taxon>Alphaproteobacteria</taxon>
        <taxon>Rhodospirillales</taxon>
        <taxon>Azospirillaceae</taxon>
        <taxon>Azospirillum</taxon>
    </lineage>
</organism>
<dbReference type="InterPro" id="IPR018774">
    <property type="entry name" value="Phage_Mu_GpT"/>
</dbReference>
<evidence type="ECO:0000313" key="3">
    <source>
        <dbReference type="Proteomes" id="UP000283458"/>
    </source>
</evidence>
<evidence type="ECO:0000259" key="1">
    <source>
        <dbReference type="Pfam" id="PF10124"/>
    </source>
</evidence>
<name>A0A418W4E3_9PROT</name>
<proteinExistence type="predicted"/>
<dbReference type="EMBL" id="QYUL01000001">
    <property type="protein sequence ID" value="RJF84869.1"/>
    <property type="molecule type" value="Genomic_DNA"/>
</dbReference>
<keyword evidence="3" id="KW-1185">Reference proteome</keyword>
<comment type="caution">
    <text evidence="2">The sequence shown here is derived from an EMBL/GenBank/DDBJ whole genome shotgun (WGS) entry which is preliminary data.</text>
</comment>
<reference evidence="2 3" key="1">
    <citation type="submission" date="2018-09" db="EMBL/GenBank/DDBJ databases">
        <authorList>
            <person name="Zhu H."/>
        </authorList>
    </citation>
    <scope>NUCLEOTIDE SEQUENCE [LARGE SCALE GENOMIC DNA]</scope>
    <source>
        <strain evidence="2 3">K2W22B-5</strain>
    </source>
</reference>
<dbReference type="OrthoDB" id="9804833at2"/>